<evidence type="ECO:0000256" key="10">
    <source>
        <dbReference type="ARBA" id="ARBA00057735"/>
    </source>
</evidence>
<dbReference type="EMBL" id="VNHM01000003">
    <property type="protein sequence ID" value="TYO97009.1"/>
    <property type="molecule type" value="Genomic_DNA"/>
</dbReference>
<keyword evidence="7 11" id="KW-0418">Kinase</keyword>
<keyword evidence="14" id="KW-1185">Reference proteome</keyword>
<dbReference type="GO" id="GO:0005829">
    <property type="term" value="C:cytosol"/>
    <property type="evidence" value="ECO:0007669"/>
    <property type="project" value="TreeGrafter"/>
</dbReference>
<keyword evidence="4 11" id="KW-0808">Transferase</keyword>
<comment type="caution">
    <text evidence="13">The sequence shown here is derived from an EMBL/GenBank/DDBJ whole genome shotgun (WGS) entry which is preliminary data.</text>
</comment>
<evidence type="ECO:0000256" key="8">
    <source>
        <dbReference type="ARBA" id="ARBA00022840"/>
    </source>
</evidence>
<evidence type="ECO:0000259" key="12">
    <source>
        <dbReference type="Pfam" id="PF02223"/>
    </source>
</evidence>
<dbReference type="Proteomes" id="UP000323166">
    <property type="component" value="Unassembled WGS sequence"/>
</dbReference>
<comment type="similarity">
    <text evidence="1 11">Belongs to the thymidylate kinase family.</text>
</comment>
<feature type="domain" description="Thymidylate kinase-like" evidence="12">
    <location>
        <begin position="9"/>
        <end position="198"/>
    </location>
</feature>
<evidence type="ECO:0000256" key="7">
    <source>
        <dbReference type="ARBA" id="ARBA00022777"/>
    </source>
</evidence>
<comment type="function">
    <text evidence="10 11">Phosphorylation of dTMP to form dTDP in both de novo and salvage pathways of dTTP synthesis.</text>
</comment>
<dbReference type="NCBIfam" id="TIGR00041">
    <property type="entry name" value="DTMP_kinase"/>
    <property type="match status" value="1"/>
</dbReference>
<dbReference type="CDD" id="cd01672">
    <property type="entry name" value="TMPK"/>
    <property type="match status" value="1"/>
</dbReference>
<evidence type="ECO:0000256" key="1">
    <source>
        <dbReference type="ARBA" id="ARBA00009776"/>
    </source>
</evidence>
<dbReference type="HAMAP" id="MF_00165">
    <property type="entry name" value="Thymidylate_kinase"/>
    <property type="match status" value="1"/>
</dbReference>
<dbReference type="AlphaFoldDB" id="A0A5S4ZW92"/>
<evidence type="ECO:0000256" key="2">
    <source>
        <dbReference type="ARBA" id="ARBA00012980"/>
    </source>
</evidence>
<evidence type="ECO:0000313" key="13">
    <source>
        <dbReference type="EMBL" id="TYO97009.1"/>
    </source>
</evidence>
<dbReference type="FunFam" id="3.40.50.300:FF:000225">
    <property type="entry name" value="Thymidylate kinase"/>
    <property type="match status" value="1"/>
</dbReference>
<evidence type="ECO:0000256" key="3">
    <source>
        <dbReference type="ARBA" id="ARBA00017144"/>
    </source>
</evidence>
<accession>A0A5S4ZW92</accession>
<dbReference type="PANTHER" id="PTHR10344:SF4">
    <property type="entry name" value="UMP-CMP KINASE 2, MITOCHONDRIAL"/>
    <property type="match status" value="1"/>
</dbReference>
<dbReference type="PROSITE" id="PS01331">
    <property type="entry name" value="THYMIDYLATE_KINASE"/>
    <property type="match status" value="1"/>
</dbReference>
<dbReference type="GO" id="GO:0005524">
    <property type="term" value="F:ATP binding"/>
    <property type="evidence" value="ECO:0007669"/>
    <property type="project" value="UniProtKB-UniRule"/>
</dbReference>
<organism evidence="13 14">
    <name type="scientific">Desulfallas thermosapovorans DSM 6562</name>
    <dbReference type="NCBI Taxonomy" id="1121431"/>
    <lineage>
        <taxon>Bacteria</taxon>
        <taxon>Bacillati</taxon>
        <taxon>Bacillota</taxon>
        <taxon>Clostridia</taxon>
        <taxon>Eubacteriales</taxon>
        <taxon>Desulfallaceae</taxon>
        <taxon>Desulfallas</taxon>
    </lineage>
</organism>
<feature type="binding site" evidence="11">
    <location>
        <begin position="11"/>
        <end position="18"/>
    </location>
    <ligand>
        <name>ATP</name>
        <dbReference type="ChEBI" id="CHEBI:30616"/>
    </ligand>
</feature>
<evidence type="ECO:0000256" key="5">
    <source>
        <dbReference type="ARBA" id="ARBA00022727"/>
    </source>
</evidence>
<evidence type="ECO:0000313" key="14">
    <source>
        <dbReference type="Proteomes" id="UP000323166"/>
    </source>
</evidence>
<comment type="catalytic activity">
    <reaction evidence="9 11">
        <text>dTMP + ATP = dTDP + ADP</text>
        <dbReference type="Rhea" id="RHEA:13517"/>
        <dbReference type="ChEBI" id="CHEBI:30616"/>
        <dbReference type="ChEBI" id="CHEBI:58369"/>
        <dbReference type="ChEBI" id="CHEBI:63528"/>
        <dbReference type="ChEBI" id="CHEBI:456216"/>
        <dbReference type="EC" id="2.7.4.9"/>
    </reaction>
</comment>
<evidence type="ECO:0000256" key="9">
    <source>
        <dbReference type="ARBA" id="ARBA00048743"/>
    </source>
</evidence>
<dbReference type="InterPro" id="IPR039430">
    <property type="entry name" value="Thymidylate_kin-like_dom"/>
</dbReference>
<name>A0A5S4ZW92_9FIRM</name>
<evidence type="ECO:0000256" key="4">
    <source>
        <dbReference type="ARBA" id="ARBA00022679"/>
    </source>
</evidence>
<evidence type="ECO:0000256" key="11">
    <source>
        <dbReference type="HAMAP-Rule" id="MF_00165"/>
    </source>
</evidence>
<dbReference type="InterPro" id="IPR027417">
    <property type="entry name" value="P-loop_NTPase"/>
</dbReference>
<proteinExistence type="inferred from homology"/>
<keyword evidence="5 11" id="KW-0545">Nucleotide biosynthesis</keyword>
<dbReference type="RefSeq" id="WP_243131611.1">
    <property type="nucleotide sequence ID" value="NZ_VNHM01000003.1"/>
</dbReference>
<protein>
    <recommendedName>
        <fullName evidence="3 11">Thymidylate kinase</fullName>
        <ecNumber evidence="2 11">2.7.4.9</ecNumber>
    </recommendedName>
    <alternativeName>
        <fullName evidence="11">dTMP kinase</fullName>
    </alternativeName>
</protein>
<dbReference type="PANTHER" id="PTHR10344">
    <property type="entry name" value="THYMIDYLATE KINASE"/>
    <property type="match status" value="1"/>
</dbReference>
<sequence>MLAGKFLVFEGIDGAGKTTQMKLLAEFLENRGLPVLCTREPGGTRVGARLRGLLLDPACHDITPRTEAFLYAADRAQHVIEKIVPALERGVTVLCDRFVYSTLAYQGWGRGMDMALLRQLNDLATGGLVPDAVVLLDLAVAEGRRRVLGQRSPDRLEGEKLAFFQRVREGYLEQAAIWPNVFRIIQADQPVHDVHRQILEALNDL</sequence>
<gene>
    <name evidence="11" type="primary">tmk</name>
    <name evidence="13" type="ORF">LX24_00819</name>
</gene>
<dbReference type="GO" id="GO:0006235">
    <property type="term" value="P:dTTP biosynthetic process"/>
    <property type="evidence" value="ECO:0007669"/>
    <property type="project" value="UniProtKB-UniRule"/>
</dbReference>
<keyword evidence="6 11" id="KW-0547">Nucleotide-binding</keyword>
<dbReference type="Gene3D" id="3.40.50.300">
    <property type="entry name" value="P-loop containing nucleotide triphosphate hydrolases"/>
    <property type="match status" value="1"/>
</dbReference>
<dbReference type="GO" id="GO:0006233">
    <property type="term" value="P:dTDP biosynthetic process"/>
    <property type="evidence" value="ECO:0007669"/>
    <property type="project" value="InterPro"/>
</dbReference>
<dbReference type="Pfam" id="PF02223">
    <property type="entry name" value="Thymidylate_kin"/>
    <property type="match status" value="1"/>
</dbReference>
<dbReference type="InterPro" id="IPR018095">
    <property type="entry name" value="Thymidylate_kin_CS"/>
</dbReference>
<dbReference type="GO" id="GO:0004798">
    <property type="term" value="F:dTMP kinase activity"/>
    <property type="evidence" value="ECO:0007669"/>
    <property type="project" value="UniProtKB-UniRule"/>
</dbReference>
<dbReference type="GO" id="GO:0006227">
    <property type="term" value="P:dUDP biosynthetic process"/>
    <property type="evidence" value="ECO:0007669"/>
    <property type="project" value="TreeGrafter"/>
</dbReference>
<dbReference type="SUPFAM" id="SSF52540">
    <property type="entry name" value="P-loop containing nucleoside triphosphate hydrolases"/>
    <property type="match status" value="1"/>
</dbReference>
<keyword evidence="8 11" id="KW-0067">ATP-binding</keyword>
<dbReference type="InterPro" id="IPR018094">
    <property type="entry name" value="Thymidylate_kinase"/>
</dbReference>
<reference evidence="13 14" key="1">
    <citation type="submission" date="2019-07" db="EMBL/GenBank/DDBJ databases">
        <title>Genomic Encyclopedia of Type Strains, Phase I: the one thousand microbial genomes (KMG-I) project.</title>
        <authorList>
            <person name="Kyrpides N."/>
        </authorList>
    </citation>
    <scope>NUCLEOTIDE SEQUENCE [LARGE SCALE GENOMIC DNA]</scope>
    <source>
        <strain evidence="13 14">DSM 6562</strain>
    </source>
</reference>
<evidence type="ECO:0000256" key="6">
    <source>
        <dbReference type="ARBA" id="ARBA00022741"/>
    </source>
</evidence>
<dbReference type="EC" id="2.7.4.9" evidence="2 11"/>